<dbReference type="Pfam" id="PF14258">
    <property type="entry name" value="DUF4350"/>
    <property type="match status" value="1"/>
</dbReference>
<evidence type="ECO:0000259" key="2">
    <source>
        <dbReference type="Pfam" id="PF14258"/>
    </source>
</evidence>
<keyword evidence="1" id="KW-0812">Transmembrane</keyword>
<keyword evidence="1" id="KW-1133">Transmembrane helix</keyword>
<protein>
    <submittedName>
        <fullName evidence="3">DUF4350 domain-containing protein</fullName>
    </submittedName>
</protein>
<evidence type="ECO:0000313" key="4">
    <source>
        <dbReference type="Proteomes" id="UP001500368"/>
    </source>
</evidence>
<dbReference type="InterPro" id="IPR025646">
    <property type="entry name" value="DUF4350"/>
</dbReference>
<name>A0ABP9FPQ7_9MICC</name>
<feature type="domain" description="DUF4350" evidence="2">
    <location>
        <begin position="54"/>
        <end position="235"/>
    </location>
</feature>
<keyword evidence="4" id="KW-1185">Reference proteome</keyword>
<feature type="transmembrane region" description="Helical" evidence="1">
    <location>
        <begin position="22"/>
        <end position="41"/>
    </location>
</feature>
<evidence type="ECO:0000256" key="1">
    <source>
        <dbReference type="SAM" id="Phobius"/>
    </source>
</evidence>
<organism evidence="3 4">
    <name type="scientific">Nesterenkonia rhizosphaerae</name>
    <dbReference type="NCBI Taxonomy" id="1348272"/>
    <lineage>
        <taxon>Bacteria</taxon>
        <taxon>Bacillati</taxon>
        <taxon>Actinomycetota</taxon>
        <taxon>Actinomycetes</taxon>
        <taxon>Micrococcales</taxon>
        <taxon>Micrococcaceae</taxon>
        <taxon>Nesterenkonia</taxon>
    </lineage>
</organism>
<proteinExistence type="predicted"/>
<reference evidence="4" key="1">
    <citation type="journal article" date="2019" name="Int. J. Syst. Evol. Microbiol.">
        <title>The Global Catalogue of Microorganisms (GCM) 10K type strain sequencing project: providing services to taxonomists for standard genome sequencing and annotation.</title>
        <authorList>
            <consortium name="The Broad Institute Genomics Platform"/>
            <consortium name="The Broad Institute Genome Sequencing Center for Infectious Disease"/>
            <person name="Wu L."/>
            <person name="Ma J."/>
        </authorList>
    </citation>
    <scope>NUCLEOTIDE SEQUENCE [LARGE SCALE GENOMIC DNA]</scope>
    <source>
        <strain evidence="4">JCM 19129</strain>
    </source>
</reference>
<dbReference type="RefSeq" id="WP_345476238.1">
    <property type="nucleotide sequence ID" value="NZ_BAABLW010000001.1"/>
</dbReference>
<accession>A0ABP9FPQ7</accession>
<dbReference type="EMBL" id="BAABLW010000001">
    <property type="protein sequence ID" value="GAA4911094.1"/>
    <property type="molecule type" value="Genomic_DNA"/>
</dbReference>
<gene>
    <name evidence="3" type="ORF">GCM10025790_01710</name>
</gene>
<dbReference type="Proteomes" id="UP001500368">
    <property type="component" value="Unassembled WGS sequence"/>
</dbReference>
<keyword evidence="1" id="KW-0472">Membrane</keyword>
<evidence type="ECO:0000313" key="3">
    <source>
        <dbReference type="EMBL" id="GAA4911094.1"/>
    </source>
</evidence>
<comment type="caution">
    <text evidence="3">The sequence shown here is derived from an EMBL/GenBank/DDBJ whole genome shotgun (WGS) entry which is preliminary data.</text>
</comment>
<sequence length="446" mass="47480">MSAPATTVASTGAAARAALGRWQFWIALLVLGAIVAVAMQLTSDRESRPYGLQNTDLNGYAALAQVLQHEGVTLHQAPNAAEAQRLMQEHPEAGVVVLSDGFTPPEAFSAALRQRAAQEQTAVVWIAENTYLLEEMLALEGIWSALPIPSAATGTAETLSPGLHCQLEFARSAGSLQARGETLSAPEGCFPIWEGEAGGEYALVPTDHGIAFAAPEAFTNRHITAEGNAAVGLGLFRAAAAGTVVSESTAPQDGDFASAQNSSSQLIWYTPGAAELLDVQQWSSPWDFLPRWFWPLAGWLLLGTVVGAVAYGRRYGPVVTEPLPVEVPASEAAEGRARMYSHSGAVTAAAAVLRNAALLKLARLLRLGRHPAAQIVAESAARHTGRPEVEVTALLQQQRPANHRELVSYAQALQTLDHEVRVQLGLCRADEPSDASTTMKEHDEQR</sequence>